<keyword evidence="8 12" id="KW-1133">Transmembrane helix</keyword>
<feature type="transmembrane region" description="Helical" evidence="12">
    <location>
        <begin position="38"/>
        <end position="59"/>
    </location>
</feature>
<dbReference type="Pfam" id="PF00672">
    <property type="entry name" value="HAMP"/>
    <property type="match status" value="1"/>
</dbReference>
<dbReference type="Gene3D" id="3.30.565.10">
    <property type="entry name" value="Histidine kinase-like ATPase, C-terminal domain"/>
    <property type="match status" value="1"/>
</dbReference>
<evidence type="ECO:0000256" key="8">
    <source>
        <dbReference type="ARBA" id="ARBA00022989"/>
    </source>
</evidence>
<evidence type="ECO:0000256" key="3">
    <source>
        <dbReference type="ARBA" id="ARBA00012438"/>
    </source>
</evidence>
<keyword evidence="7 15" id="KW-0418">Kinase</keyword>
<dbReference type="InterPro" id="IPR003660">
    <property type="entry name" value="HAMP_dom"/>
</dbReference>
<evidence type="ECO:0000313" key="16">
    <source>
        <dbReference type="Proteomes" id="UP001500621"/>
    </source>
</evidence>
<dbReference type="SUPFAM" id="SSF55874">
    <property type="entry name" value="ATPase domain of HSP90 chaperone/DNA topoisomerase II/histidine kinase"/>
    <property type="match status" value="1"/>
</dbReference>
<dbReference type="Pfam" id="PF02518">
    <property type="entry name" value="HATPase_c"/>
    <property type="match status" value="1"/>
</dbReference>
<evidence type="ECO:0000256" key="6">
    <source>
        <dbReference type="ARBA" id="ARBA00022692"/>
    </source>
</evidence>
<dbReference type="PRINTS" id="PR00344">
    <property type="entry name" value="BCTRLSENSOR"/>
</dbReference>
<dbReference type="SUPFAM" id="SSF47384">
    <property type="entry name" value="Homodimeric domain of signal transducing histidine kinase"/>
    <property type="match status" value="1"/>
</dbReference>
<evidence type="ECO:0000259" key="14">
    <source>
        <dbReference type="PROSITE" id="PS50885"/>
    </source>
</evidence>
<evidence type="ECO:0000256" key="4">
    <source>
        <dbReference type="ARBA" id="ARBA00022553"/>
    </source>
</evidence>
<evidence type="ECO:0000256" key="11">
    <source>
        <dbReference type="SAM" id="MobiDB-lite"/>
    </source>
</evidence>
<reference evidence="16" key="1">
    <citation type="journal article" date="2019" name="Int. J. Syst. Evol. Microbiol.">
        <title>The Global Catalogue of Microorganisms (GCM) 10K type strain sequencing project: providing services to taxonomists for standard genome sequencing and annotation.</title>
        <authorList>
            <consortium name="The Broad Institute Genomics Platform"/>
            <consortium name="The Broad Institute Genome Sequencing Center for Infectious Disease"/>
            <person name="Wu L."/>
            <person name="Ma J."/>
        </authorList>
    </citation>
    <scope>NUCLEOTIDE SEQUENCE [LARGE SCALE GENOMIC DNA]</scope>
    <source>
        <strain evidence="16">JCM 18127</strain>
    </source>
</reference>
<feature type="region of interest" description="Disordered" evidence="11">
    <location>
        <begin position="1"/>
        <end position="25"/>
    </location>
</feature>
<feature type="domain" description="Histidine kinase" evidence="13">
    <location>
        <begin position="266"/>
        <end position="482"/>
    </location>
</feature>
<dbReference type="InterPro" id="IPR036097">
    <property type="entry name" value="HisK_dim/P_sf"/>
</dbReference>
<dbReference type="InterPro" id="IPR050428">
    <property type="entry name" value="TCS_sensor_his_kinase"/>
</dbReference>
<dbReference type="InterPro" id="IPR004358">
    <property type="entry name" value="Sig_transdc_His_kin-like_C"/>
</dbReference>
<dbReference type="CDD" id="cd00075">
    <property type="entry name" value="HATPase"/>
    <property type="match status" value="1"/>
</dbReference>
<evidence type="ECO:0000256" key="10">
    <source>
        <dbReference type="ARBA" id="ARBA00023136"/>
    </source>
</evidence>
<dbReference type="PANTHER" id="PTHR45436">
    <property type="entry name" value="SENSOR HISTIDINE KINASE YKOH"/>
    <property type="match status" value="1"/>
</dbReference>
<proteinExistence type="predicted"/>
<dbReference type="Pfam" id="PF00512">
    <property type="entry name" value="HisKA"/>
    <property type="match status" value="1"/>
</dbReference>
<keyword evidence="4" id="KW-0597">Phosphoprotein</keyword>
<dbReference type="SMART" id="SM00304">
    <property type="entry name" value="HAMP"/>
    <property type="match status" value="1"/>
</dbReference>
<keyword evidence="16" id="KW-1185">Reference proteome</keyword>
<dbReference type="EMBL" id="BAABIM010000001">
    <property type="protein sequence ID" value="GAA4669365.1"/>
    <property type="molecule type" value="Genomic_DNA"/>
</dbReference>
<sequence length="489" mass="51779">MSAPASLPTHPPPRTPPGTPAGETPARWHYRRSLASRVIVLTTMAVGLAVAFVAAGAYVTVRAQLQSSLDTSLISRAESASIKLCDPEVQVPAEYLGAANSYVACFTGGVGVARATSRDLPALSLGVPEREVVEGEDPQSVRTIMGDDGTTRWRVVAVGREDGFTIVMAQSLADQRSVLGRLGIVMLLFGGAGVVAAGLAGWAVARNGLRPVRRLTTSVEHIARTEDLRPLPVEGDDEVARLAAAFNQMLLALDASRERQRRLVADAGHELRTPLTSLRTNIDLLSQSDAGGADGTGGPVLQPAARAEMLDDIRSQIDELTTLVGDLTELARDVPPESVVAEVELSEVLDHALQRVRLRAPGVTFDAVAHPWWVTGDAAALERAITNLLDNAAKWSPAGGRVTCRLVDGVLTVDDDGPGIAEEDRPHVFERFWRAQESRTLPGSGLGLAIVAQTADRHAGSVEALASPSGGARLVLRLPGRADRPRESS</sequence>
<keyword evidence="5" id="KW-0808">Transferase</keyword>
<dbReference type="InterPro" id="IPR003594">
    <property type="entry name" value="HATPase_dom"/>
</dbReference>
<dbReference type="EC" id="2.7.13.3" evidence="3"/>
<dbReference type="InterPro" id="IPR005467">
    <property type="entry name" value="His_kinase_dom"/>
</dbReference>
<evidence type="ECO:0000256" key="9">
    <source>
        <dbReference type="ARBA" id="ARBA00023012"/>
    </source>
</evidence>
<dbReference type="Proteomes" id="UP001500621">
    <property type="component" value="Unassembled WGS sequence"/>
</dbReference>
<organism evidence="15 16">
    <name type="scientific">Nocardioides nanhaiensis</name>
    <dbReference type="NCBI Taxonomy" id="1476871"/>
    <lineage>
        <taxon>Bacteria</taxon>
        <taxon>Bacillati</taxon>
        <taxon>Actinomycetota</taxon>
        <taxon>Actinomycetes</taxon>
        <taxon>Propionibacteriales</taxon>
        <taxon>Nocardioidaceae</taxon>
        <taxon>Nocardioides</taxon>
    </lineage>
</organism>
<name>A0ABP8VR10_9ACTN</name>
<keyword evidence="6 12" id="KW-0812">Transmembrane</keyword>
<evidence type="ECO:0000259" key="13">
    <source>
        <dbReference type="PROSITE" id="PS50109"/>
    </source>
</evidence>
<evidence type="ECO:0000256" key="5">
    <source>
        <dbReference type="ARBA" id="ARBA00022679"/>
    </source>
</evidence>
<evidence type="ECO:0000256" key="12">
    <source>
        <dbReference type="SAM" id="Phobius"/>
    </source>
</evidence>
<dbReference type="PROSITE" id="PS50885">
    <property type="entry name" value="HAMP"/>
    <property type="match status" value="1"/>
</dbReference>
<feature type="compositionally biased region" description="Pro residues" evidence="11">
    <location>
        <begin position="9"/>
        <end position="19"/>
    </location>
</feature>
<comment type="caution">
    <text evidence="15">The sequence shown here is derived from an EMBL/GenBank/DDBJ whole genome shotgun (WGS) entry which is preliminary data.</text>
</comment>
<keyword evidence="9" id="KW-0902">Two-component regulatory system</keyword>
<evidence type="ECO:0000256" key="2">
    <source>
        <dbReference type="ARBA" id="ARBA00004236"/>
    </source>
</evidence>
<gene>
    <name evidence="15" type="ORF">GCM10023226_02030</name>
</gene>
<evidence type="ECO:0000256" key="7">
    <source>
        <dbReference type="ARBA" id="ARBA00022777"/>
    </source>
</evidence>
<dbReference type="InterPro" id="IPR036890">
    <property type="entry name" value="HATPase_C_sf"/>
</dbReference>
<dbReference type="SMART" id="SM00388">
    <property type="entry name" value="HisKA"/>
    <property type="match status" value="1"/>
</dbReference>
<dbReference type="SMART" id="SM00387">
    <property type="entry name" value="HATPase_c"/>
    <property type="match status" value="1"/>
</dbReference>
<evidence type="ECO:0000313" key="15">
    <source>
        <dbReference type="EMBL" id="GAA4669365.1"/>
    </source>
</evidence>
<evidence type="ECO:0000256" key="1">
    <source>
        <dbReference type="ARBA" id="ARBA00000085"/>
    </source>
</evidence>
<keyword evidence="10 12" id="KW-0472">Membrane</keyword>
<dbReference type="GO" id="GO:0016301">
    <property type="term" value="F:kinase activity"/>
    <property type="evidence" value="ECO:0007669"/>
    <property type="project" value="UniProtKB-KW"/>
</dbReference>
<comment type="catalytic activity">
    <reaction evidence="1">
        <text>ATP + protein L-histidine = ADP + protein N-phospho-L-histidine.</text>
        <dbReference type="EC" id="2.7.13.3"/>
    </reaction>
</comment>
<accession>A0ABP8VR10</accession>
<dbReference type="InterPro" id="IPR003661">
    <property type="entry name" value="HisK_dim/P_dom"/>
</dbReference>
<dbReference type="CDD" id="cd00082">
    <property type="entry name" value="HisKA"/>
    <property type="match status" value="1"/>
</dbReference>
<dbReference type="RefSeq" id="WP_345262183.1">
    <property type="nucleotide sequence ID" value="NZ_BAABIM010000001.1"/>
</dbReference>
<comment type="subcellular location">
    <subcellularLocation>
        <location evidence="2">Cell membrane</location>
    </subcellularLocation>
</comment>
<feature type="domain" description="HAMP" evidence="14">
    <location>
        <begin position="206"/>
        <end position="258"/>
    </location>
</feature>
<dbReference type="Gene3D" id="6.10.340.10">
    <property type="match status" value="1"/>
</dbReference>
<protein>
    <recommendedName>
        <fullName evidence="3">histidine kinase</fullName>
        <ecNumber evidence="3">2.7.13.3</ecNumber>
    </recommendedName>
</protein>
<dbReference type="CDD" id="cd06225">
    <property type="entry name" value="HAMP"/>
    <property type="match status" value="1"/>
</dbReference>
<dbReference type="Gene3D" id="1.10.287.130">
    <property type="match status" value="1"/>
</dbReference>
<feature type="transmembrane region" description="Helical" evidence="12">
    <location>
        <begin position="182"/>
        <end position="205"/>
    </location>
</feature>
<dbReference type="PANTHER" id="PTHR45436:SF5">
    <property type="entry name" value="SENSOR HISTIDINE KINASE TRCS"/>
    <property type="match status" value="1"/>
</dbReference>
<dbReference type="PROSITE" id="PS50109">
    <property type="entry name" value="HIS_KIN"/>
    <property type="match status" value="1"/>
</dbReference>
<dbReference type="SUPFAM" id="SSF158472">
    <property type="entry name" value="HAMP domain-like"/>
    <property type="match status" value="1"/>
</dbReference>